<keyword evidence="3" id="KW-0862">Zinc</keyword>
<dbReference type="SUPFAM" id="SSF56672">
    <property type="entry name" value="DNA/RNA polymerases"/>
    <property type="match status" value="1"/>
</dbReference>
<dbReference type="InterPro" id="IPR036691">
    <property type="entry name" value="Endo/exonu/phosph_ase_sf"/>
</dbReference>
<proteinExistence type="predicted"/>
<feature type="domain" description="CCHC-type" evidence="5">
    <location>
        <begin position="163"/>
        <end position="178"/>
    </location>
</feature>
<dbReference type="InterPro" id="IPR001878">
    <property type="entry name" value="Znf_CCHC"/>
</dbReference>
<dbReference type="PROSITE" id="PS50878">
    <property type="entry name" value="RT_POL"/>
    <property type="match status" value="1"/>
</dbReference>
<evidence type="ECO:0000256" key="4">
    <source>
        <dbReference type="SAM" id="MobiDB-lite"/>
    </source>
</evidence>
<comment type="subcellular location">
    <subcellularLocation>
        <location evidence="1">Mitochondrion</location>
    </subcellularLocation>
</comment>
<dbReference type="EMBL" id="KQ030747">
    <property type="protein sequence ID" value="KJZ69210.1"/>
    <property type="molecule type" value="Genomic_DNA"/>
</dbReference>
<evidence type="ECO:0000259" key="5">
    <source>
        <dbReference type="PROSITE" id="PS50158"/>
    </source>
</evidence>
<feature type="compositionally biased region" description="Polar residues" evidence="4">
    <location>
        <begin position="1023"/>
        <end position="1033"/>
    </location>
</feature>
<dbReference type="PANTHER" id="PTHR33481:SF1">
    <property type="entry name" value="ENDONUCLEASE_EXONUCLEASE_PHOSPHATASE DOMAIN-CONTAINING PROTEIN-RELATED"/>
    <property type="match status" value="1"/>
</dbReference>
<dbReference type="Pfam" id="PF00078">
    <property type="entry name" value="RVT_1"/>
    <property type="match status" value="1"/>
</dbReference>
<feature type="compositionally biased region" description="Basic and acidic residues" evidence="4">
    <location>
        <begin position="1220"/>
        <end position="1230"/>
    </location>
</feature>
<feature type="region of interest" description="Disordered" evidence="4">
    <location>
        <begin position="541"/>
        <end position="560"/>
    </location>
</feature>
<evidence type="ECO:0000313" key="8">
    <source>
        <dbReference type="Proteomes" id="UP000054481"/>
    </source>
</evidence>
<feature type="region of interest" description="Disordered" evidence="4">
    <location>
        <begin position="952"/>
        <end position="1034"/>
    </location>
</feature>
<dbReference type="GO" id="GO:0008270">
    <property type="term" value="F:zinc ion binding"/>
    <property type="evidence" value="ECO:0007669"/>
    <property type="project" value="UniProtKB-KW"/>
</dbReference>
<keyword evidence="3" id="KW-0479">Metal-binding</keyword>
<organism evidence="7 8">
    <name type="scientific">Hirsutella minnesotensis 3608</name>
    <dbReference type="NCBI Taxonomy" id="1043627"/>
    <lineage>
        <taxon>Eukaryota</taxon>
        <taxon>Fungi</taxon>
        <taxon>Dikarya</taxon>
        <taxon>Ascomycota</taxon>
        <taxon>Pezizomycotina</taxon>
        <taxon>Sordariomycetes</taxon>
        <taxon>Hypocreomycetidae</taxon>
        <taxon>Hypocreales</taxon>
        <taxon>Ophiocordycipitaceae</taxon>
        <taxon>Hirsutella</taxon>
    </lineage>
</organism>
<dbReference type="Pfam" id="PF03184">
    <property type="entry name" value="DDE_1"/>
    <property type="match status" value="1"/>
</dbReference>
<dbReference type="GO" id="GO:0003824">
    <property type="term" value="F:catalytic activity"/>
    <property type="evidence" value="ECO:0007669"/>
    <property type="project" value="InterPro"/>
</dbReference>
<evidence type="ECO:0000256" key="2">
    <source>
        <dbReference type="ARBA" id="ARBA00023128"/>
    </source>
</evidence>
<reference evidence="7 8" key="1">
    <citation type="journal article" date="2014" name="Genome Biol. Evol.">
        <title>Comparative genomics and transcriptomics analyses reveal divergent lifestyle features of nematode endoparasitic fungus Hirsutella minnesotensis.</title>
        <authorList>
            <person name="Lai Y."/>
            <person name="Liu K."/>
            <person name="Zhang X."/>
            <person name="Zhang X."/>
            <person name="Li K."/>
            <person name="Wang N."/>
            <person name="Shu C."/>
            <person name="Wu Y."/>
            <person name="Wang C."/>
            <person name="Bushley K.E."/>
            <person name="Xiang M."/>
            <person name="Liu X."/>
        </authorList>
    </citation>
    <scope>NUCLEOTIDE SEQUENCE [LARGE SCALE GENOMIC DNA]</scope>
    <source>
        <strain evidence="7 8">3608</strain>
    </source>
</reference>
<dbReference type="Pfam" id="PF14529">
    <property type="entry name" value="Exo_endo_phos_2"/>
    <property type="match status" value="1"/>
</dbReference>
<evidence type="ECO:0000313" key="7">
    <source>
        <dbReference type="EMBL" id="KJZ69210.1"/>
    </source>
</evidence>
<keyword evidence="3" id="KW-0863">Zinc-finger</keyword>
<dbReference type="PROSITE" id="PS50158">
    <property type="entry name" value="ZF_CCHC"/>
    <property type="match status" value="1"/>
</dbReference>
<dbReference type="PANTHER" id="PTHR33481">
    <property type="entry name" value="REVERSE TRANSCRIPTASE"/>
    <property type="match status" value="1"/>
</dbReference>
<feature type="compositionally biased region" description="Polar residues" evidence="4">
    <location>
        <begin position="1156"/>
        <end position="1171"/>
    </location>
</feature>
<evidence type="ECO:0000256" key="1">
    <source>
        <dbReference type="ARBA" id="ARBA00004173"/>
    </source>
</evidence>
<dbReference type="InterPro" id="IPR043502">
    <property type="entry name" value="DNA/RNA_pol_sf"/>
</dbReference>
<feature type="domain" description="Reverse transcriptase" evidence="6">
    <location>
        <begin position="637"/>
        <end position="896"/>
    </location>
</feature>
<dbReference type="Proteomes" id="UP000054481">
    <property type="component" value="Unassembled WGS sequence"/>
</dbReference>
<evidence type="ECO:0000256" key="3">
    <source>
        <dbReference type="PROSITE-ProRule" id="PRU00047"/>
    </source>
</evidence>
<dbReference type="CDD" id="cd01650">
    <property type="entry name" value="RT_nLTR_like"/>
    <property type="match status" value="1"/>
</dbReference>
<evidence type="ECO:0008006" key="9">
    <source>
        <dbReference type="Google" id="ProtNLM"/>
    </source>
</evidence>
<dbReference type="SUPFAM" id="SSF56219">
    <property type="entry name" value="DNase I-like"/>
    <property type="match status" value="1"/>
</dbReference>
<accession>A0A0F7ZJ33</accession>
<dbReference type="GO" id="GO:0003676">
    <property type="term" value="F:nucleic acid binding"/>
    <property type="evidence" value="ECO:0007669"/>
    <property type="project" value="InterPro"/>
</dbReference>
<name>A0A0F7ZJ33_9HYPO</name>
<sequence>MEPSRSHWSPPTGSIRQAIESEVRAKEGQATWRCAAVVRSSRNTEQVKIICRDEIELQRVKEGAQNTAVTGARVMRDQLYPVKVDNVNRTAILDGEGNIQQGAAEALGAENNVTIETGKAYGSMVVYVTKNDAKKLLDGKYFDLAGESACTNPFEPRKGPMQCYNCQEIGHKAFRCKKPQMCGSILQLNVRKREPVQQSLMNDEDLRDYGVLAVSEPHARKIDGKVVTSPMMHSNWTRILPTYTRDAPWPTRSMLWVRNDVEVEQIPVPSADLTAAVLRLPERGVLVVSVYVEGKSTEALKTTTGLLHDLIRQFRHDSGTRTDVVLAGDFNSHDLLWGGDEISDRRQGEAEPIIDLMNEHGLRSLLPRGMKTWQDRDQESTIDLILTTSELADEMNYDAKALFKNAPWSLIKARVKDDLRPLPWAVDVQTQTDQLTRVVLEAVHELTPRARPSPYAKRWWTKNLTRLRRVYTFWRNLARTQRRAGQLQPDLERRAKEAAKEYHDTIRSQRKAHWNDFLADDVNLWGAAKYLKLGEDTMGDKVPPLRRRNGSSTKDKAEQTDELLSTFCPPLPTRIEDEGVRSQRKAVRMPDLTLEEFEEKIMAAKPWKAPGEDELPTVVWRQLWPVVQYRVFALFKASLRDGIVPRQWRSAKIIPLRKSDKEDYTAWRSISLLSTLGKILEAVVAERISYAVETHGLLPANHFGARKRRSAEQALLFLQEQIYRAWRNRKVLSLISFDVRGAYNGVCKDRLLDRMKARGIPADLIKWIDAFCTGRTASVVVNGYVSEQRELPQAGLPQGSPLSPILFLFFNADLVQRRIKAGSGSIAFVDDYSAWVTGPTAEANRAVIQSIINDALEWWEARSGATFEADKTTVIHFTRVARRDSDMSILIIGEEVKPRERTHGEGGCQRAQRCHVPEKIENAVAKGSETTVRSDSRAGHGLRLQCLDACSPRKTSGMDEQSTDDWDADHHGRVSYGRDGGGRSRSKHSNGRGTTHTGYDETLHQSSNSTDNTPSGSHEEQSKQALRITNSKDFSAAEVRQTEWKLYTRNNDNNAQLADERHSGNGRRGVQPGPRPPRQCSCQLFRDSRTDRRTESVHSGTGSDGDGADVQTGQPSLSRSDGCDEQPLSPGSDQATSEAIRPVHYSPNLRTRRSTGETWQFGKTQVGTSQTRRVHVGNSRQGSSAECNPGSIHRGRTILPSKVHHASFGARPTTAWTASGRDRKTREAHRQGVAGKTHPKKKSKGNKRLLILDGFSSHHTYPFIEYCRRNGIVLFSVPPHLTHLLQPLDVVVFQPLKHYHAKAVDLAVRDGCTDITKVEFLDFIQDVRKKIFRHQTIISAFRKTGIVPFNQEVVLAVMRARKNRTPSPELDSALQSSPFDTPVTLGQMHKTASHLEDCLIAAEDCNDGSILLENDFLVSMGQFIRGAISNSTELIQTKRDLGRTRLAEKTRQLRRAMKNTPLQSGGVLTVAQGRQMAARKGEIEFQRAQRKVEASRARYDNALKRWYSEAAKKARAMRMARQLGEMLVYSGPHGCKAIRRVGK</sequence>
<gene>
    <name evidence="7" type="ORF">HIM_11410</name>
</gene>
<evidence type="ECO:0000259" key="6">
    <source>
        <dbReference type="PROSITE" id="PS50878"/>
    </source>
</evidence>
<dbReference type="Gene3D" id="3.60.10.10">
    <property type="entry name" value="Endonuclease/exonuclease/phosphatase"/>
    <property type="match status" value="1"/>
</dbReference>
<protein>
    <recommendedName>
        <fullName evidence="9">Reverse transcriptase</fullName>
    </recommendedName>
</protein>
<keyword evidence="8" id="KW-1185">Reference proteome</keyword>
<dbReference type="InterPro" id="IPR005135">
    <property type="entry name" value="Endo/exonuclease/phosphatase"/>
</dbReference>
<feature type="compositionally biased region" description="Basic and acidic residues" evidence="4">
    <location>
        <begin position="1086"/>
        <end position="1096"/>
    </location>
</feature>
<dbReference type="InterPro" id="IPR000477">
    <property type="entry name" value="RT_dom"/>
</dbReference>
<feature type="region of interest" description="Disordered" evidence="4">
    <location>
        <begin position="1047"/>
        <end position="1243"/>
    </location>
</feature>
<dbReference type="InterPro" id="IPR004875">
    <property type="entry name" value="DDE_SF_endonuclease_dom"/>
</dbReference>
<keyword evidence="2" id="KW-0496">Mitochondrion</keyword>
<dbReference type="OrthoDB" id="4927418at2759"/>
<feature type="compositionally biased region" description="Polar residues" evidence="4">
    <location>
        <begin position="1004"/>
        <end position="1016"/>
    </location>
</feature>
<dbReference type="GO" id="GO:0005739">
    <property type="term" value="C:mitochondrion"/>
    <property type="evidence" value="ECO:0007669"/>
    <property type="project" value="UniProtKB-SubCell"/>
</dbReference>